<keyword evidence="4 6" id="KW-0067">ATP-binding</keyword>
<sequence length="317" mass="34906">MSILVKNLTKLYARPGAAPQRAVDAISFAVQPGEIVGFLGPNGAGKSTTMKIATAYLPPTEGTIEVNGFDVRTQSIDVRRSLGYLPEHNPLYLDMYVKEFLHFAGSLHGLGGSVLRQRVAEMIDLVGLELEQRKKIGQLSKGYRQRVGLAQALIHNPPVLILDEPTTGLDPNQLTEIRQVIRTIGREKTVLFSTHIMQEVEALCDRVIIINRGKIVADGQLSTLRETADGTIAVVAEFEQDLADAAVLNTLPGIRHVERLGENRYRLVADPNSDLRAAIFRLAADKNLTLVGLKQEESSLEGIFRELTTQKSPMKHE</sequence>
<keyword evidence="3" id="KW-0547">Nucleotide-binding</keyword>
<keyword evidence="2" id="KW-0813">Transport</keyword>
<comment type="caution">
    <text evidence="6">The sequence shown here is derived from an EMBL/GenBank/DDBJ whole genome shotgun (WGS) entry which is preliminary data.</text>
</comment>
<dbReference type="Pfam" id="PF00005">
    <property type="entry name" value="ABC_tran"/>
    <property type="match status" value="1"/>
</dbReference>
<comment type="similarity">
    <text evidence="1">Belongs to the ABC transporter superfamily.</text>
</comment>
<dbReference type="GO" id="GO:0005524">
    <property type="term" value="F:ATP binding"/>
    <property type="evidence" value="ECO:0007669"/>
    <property type="project" value="UniProtKB-KW"/>
</dbReference>
<gene>
    <name evidence="6" type="primary">gldA</name>
    <name evidence="6" type="ORF">ACFPMF_22675</name>
</gene>
<evidence type="ECO:0000313" key="7">
    <source>
        <dbReference type="Proteomes" id="UP001596106"/>
    </source>
</evidence>
<accession>A0ABW0IHE5</accession>
<dbReference type="CDD" id="cd03230">
    <property type="entry name" value="ABC_DR_subfamily_A"/>
    <property type="match status" value="1"/>
</dbReference>
<dbReference type="EMBL" id="JBHSMA010000010">
    <property type="protein sequence ID" value="MFC5412148.1"/>
    <property type="molecule type" value="Genomic_DNA"/>
</dbReference>
<dbReference type="Gene3D" id="3.40.50.300">
    <property type="entry name" value="P-loop containing nucleotide triphosphate hydrolases"/>
    <property type="match status" value="1"/>
</dbReference>
<feature type="domain" description="ABC transporter" evidence="5">
    <location>
        <begin position="3"/>
        <end position="237"/>
    </location>
</feature>
<dbReference type="RefSeq" id="WP_379849365.1">
    <property type="nucleotide sequence ID" value="NZ_JBHSMA010000010.1"/>
</dbReference>
<reference evidence="7" key="1">
    <citation type="journal article" date="2019" name="Int. J. Syst. Evol. Microbiol.">
        <title>The Global Catalogue of Microorganisms (GCM) 10K type strain sequencing project: providing services to taxonomists for standard genome sequencing and annotation.</title>
        <authorList>
            <consortium name="The Broad Institute Genomics Platform"/>
            <consortium name="The Broad Institute Genome Sequencing Center for Infectious Disease"/>
            <person name="Wu L."/>
            <person name="Ma J."/>
        </authorList>
    </citation>
    <scope>NUCLEOTIDE SEQUENCE [LARGE SCALE GENOMIC DNA]</scope>
    <source>
        <strain evidence="7">CCUG 55250</strain>
    </source>
</reference>
<evidence type="ECO:0000259" key="5">
    <source>
        <dbReference type="PROSITE" id="PS50893"/>
    </source>
</evidence>
<dbReference type="PANTHER" id="PTHR43335:SF4">
    <property type="entry name" value="ABC TRANSPORTER, ATP-BINDING PROTEIN"/>
    <property type="match status" value="1"/>
</dbReference>
<evidence type="ECO:0000256" key="4">
    <source>
        <dbReference type="ARBA" id="ARBA00022840"/>
    </source>
</evidence>
<organism evidence="6 7">
    <name type="scientific">Larkinella bovis</name>
    <dbReference type="NCBI Taxonomy" id="683041"/>
    <lineage>
        <taxon>Bacteria</taxon>
        <taxon>Pseudomonadati</taxon>
        <taxon>Bacteroidota</taxon>
        <taxon>Cytophagia</taxon>
        <taxon>Cytophagales</taxon>
        <taxon>Spirosomataceae</taxon>
        <taxon>Larkinella</taxon>
    </lineage>
</organism>
<evidence type="ECO:0000256" key="1">
    <source>
        <dbReference type="ARBA" id="ARBA00005417"/>
    </source>
</evidence>
<dbReference type="NCBIfam" id="TIGR03522">
    <property type="entry name" value="GldA_ABC_ATP"/>
    <property type="match status" value="1"/>
</dbReference>
<protein>
    <submittedName>
        <fullName evidence="6">Gliding motility-associated ABC transporter ATP-binding subunit GldA</fullName>
    </submittedName>
</protein>
<dbReference type="PANTHER" id="PTHR43335">
    <property type="entry name" value="ABC TRANSPORTER, ATP-BINDING PROTEIN"/>
    <property type="match status" value="1"/>
</dbReference>
<name>A0ABW0IHE5_9BACT</name>
<dbReference type="SMART" id="SM00382">
    <property type="entry name" value="AAA"/>
    <property type="match status" value="1"/>
</dbReference>
<dbReference type="InterPro" id="IPR003439">
    <property type="entry name" value="ABC_transporter-like_ATP-bd"/>
</dbReference>
<dbReference type="SUPFAM" id="SSF52540">
    <property type="entry name" value="P-loop containing nucleoside triphosphate hydrolases"/>
    <property type="match status" value="1"/>
</dbReference>
<proteinExistence type="inferred from homology"/>
<dbReference type="PROSITE" id="PS50893">
    <property type="entry name" value="ABC_TRANSPORTER_2"/>
    <property type="match status" value="1"/>
</dbReference>
<evidence type="ECO:0000256" key="2">
    <source>
        <dbReference type="ARBA" id="ARBA00022448"/>
    </source>
</evidence>
<dbReference type="InterPro" id="IPR019864">
    <property type="entry name" value="Motility-assoc_ABC_GldA"/>
</dbReference>
<dbReference type="Proteomes" id="UP001596106">
    <property type="component" value="Unassembled WGS sequence"/>
</dbReference>
<dbReference type="InterPro" id="IPR027417">
    <property type="entry name" value="P-loop_NTPase"/>
</dbReference>
<evidence type="ECO:0000313" key="6">
    <source>
        <dbReference type="EMBL" id="MFC5412148.1"/>
    </source>
</evidence>
<dbReference type="InterPro" id="IPR003593">
    <property type="entry name" value="AAA+_ATPase"/>
</dbReference>
<keyword evidence="7" id="KW-1185">Reference proteome</keyword>
<evidence type="ECO:0000256" key="3">
    <source>
        <dbReference type="ARBA" id="ARBA00022741"/>
    </source>
</evidence>